<comment type="caution">
    <text evidence="2">The sequence shown here is derived from an EMBL/GenBank/DDBJ whole genome shotgun (WGS) entry which is preliminary data.</text>
</comment>
<dbReference type="AlphaFoldDB" id="A0A6V8K2R3"/>
<name>A0A6V8K2R3_9ACTN</name>
<gene>
    <name evidence="2" type="ORF">Phou_036030</name>
</gene>
<evidence type="ECO:0000313" key="2">
    <source>
        <dbReference type="EMBL" id="GFJ79423.1"/>
    </source>
</evidence>
<feature type="region of interest" description="Disordered" evidence="1">
    <location>
        <begin position="112"/>
        <end position="138"/>
    </location>
</feature>
<keyword evidence="3" id="KW-1185">Reference proteome</keyword>
<proteinExistence type="predicted"/>
<organism evidence="2 3">
    <name type="scientific">Phytohabitans houttuyneae</name>
    <dbReference type="NCBI Taxonomy" id="1076126"/>
    <lineage>
        <taxon>Bacteria</taxon>
        <taxon>Bacillati</taxon>
        <taxon>Actinomycetota</taxon>
        <taxon>Actinomycetes</taxon>
        <taxon>Micromonosporales</taxon>
        <taxon>Micromonosporaceae</taxon>
    </lineage>
</organism>
<feature type="compositionally biased region" description="Basic and acidic residues" evidence="1">
    <location>
        <begin position="112"/>
        <end position="121"/>
    </location>
</feature>
<protein>
    <submittedName>
        <fullName evidence="2">Uncharacterized protein</fullName>
    </submittedName>
</protein>
<reference evidence="2 3" key="1">
    <citation type="submission" date="2020-03" db="EMBL/GenBank/DDBJ databases">
        <title>Whole genome shotgun sequence of Phytohabitans houttuyneae NBRC 108639.</title>
        <authorList>
            <person name="Komaki H."/>
            <person name="Tamura T."/>
        </authorList>
    </citation>
    <scope>NUCLEOTIDE SEQUENCE [LARGE SCALE GENOMIC DNA]</scope>
    <source>
        <strain evidence="2 3">NBRC 108639</strain>
    </source>
</reference>
<dbReference type="EMBL" id="BLPF01000001">
    <property type="protein sequence ID" value="GFJ79423.1"/>
    <property type="molecule type" value="Genomic_DNA"/>
</dbReference>
<evidence type="ECO:0000313" key="3">
    <source>
        <dbReference type="Proteomes" id="UP000482800"/>
    </source>
</evidence>
<dbReference type="Proteomes" id="UP000482800">
    <property type="component" value="Unassembled WGS sequence"/>
</dbReference>
<accession>A0A6V8K2R3</accession>
<sequence>MTDATLPRIFVTVPGVEDLRTVSAYLRAAGAQITTRRREFVIEGPLTPIQAAALWRISRHRDGNSEGKQLELRVEPAGAVDSALRVLCPEGFDVRASLPPDGGNPVGWWDEQQRRQSRGEAWRPSPPPTPTCCGQGGAWAPRPGEPQVVGCMLCRNAGRRYWRNRADGQMYVPVKPLSE</sequence>
<reference evidence="2 3" key="2">
    <citation type="submission" date="2020-03" db="EMBL/GenBank/DDBJ databases">
        <authorList>
            <person name="Ichikawa N."/>
            <person name="Kimura A."/>
            <person name="Kitahashi Y."/>
            <person name="Uohara A."/>
        </authorList>
    </citation>
    <scope>NUCLEOTIDE SEQUENCE [LARGE SCALE GENOMIC DNA]</scope>
    <source>
        <strain evidence="2 3">NBRC 108639</strain>
    </source>
</reference>
<evidence type="ECO:0000256" key="1">
    <source>
        <dbReference type="SAM" id="MobiDB-lite"/>
    </source>
</evidence>
<dbReference type="RefSeq" id="WP_173056962.1">
    <property type="nucleotide sequence ID" value="NZ_BAABGO010000001.1"/>
</dbReference>